<protein>
    <submittedName>
        <fullName evidence="2">Uncharacterized protein</fullName>
    </submittedName>
</protein>
<dbReference type="Proteomes" id="UP000835052">
    <property type="component" value="Unassembled WGS sequence"/>
</dbReference>
<keyword evidence="3" id="KW-1185">Reference proteome</keyword>
<evidence type="ECO:0000256" key="1">
    <source>
        <dbReference type="SAM" id="MobiDB-lite"/>
    </source>
</evidence>
<organism evidence="2 3">
    <name type="scientific">Caenorhabditis auriculariae</name>
    <dbReference type="NCBI Taxonomy" id="2777116"/>
    <lineage>
        <taxon>Eukaryota</taxon>
        <taxon>Metazoa</taxon>
        <taxon>Ecdysozoa</taxon>
        <taxon>Nematoda</taxon>
        <taxon>Chromadorea</taxon>
        <taxon>Rhabditida</taxon>
        <taxon>Rhabditina</taxon>
        <taxon>Rhabditomorpha</taxon>
        <taxon>Rhabditoidea</taxon>
        <taxon>Rhabditidae</taxon>
        <taxon>Peloderinae</taxon>
        <taxon>Caenorhabditis</taxon>
    </lineage>
</organism>
<reference evidence="2" key="1">
    <citation type="submission" date="2020-10" db="EMBL/GenBank/DDBJ databases">
        <authorList>
            <person name="Kikuchi T."/>
        </authorList>
    </citation>
    <scope>NUCLEOTIDE SEQUENCE</scope>
    <source>
        <strain evidence="2">NKZ352</strain>
    </source>
</reference>
<accession>A0A8S1HX51</accession>
<evidence type="ECO:0000313" key="3">
    <source>
        <dbReference type="Proteomes" id="UP000835052"/>
    </source>
</evidence>
<dbReference type="EMBL" id="CAJGYM010000231">
    <property type="protein sequence ID" value="CAD6200057.1"/>
    <property type="molecule type" value="Genomic_DNA"/>
</dbReference>
<feature type="compositionally biased region" description="Basic and acidic residues" evidence="1">
    <location>
        <begin position="19"/>
        <end position="30"/>
    </location>
</feature>
<feature type="region of interest" description="Disordered" evidence="1">
    <location>
        <begin position="14"/>
        <end position="36"/>
    </location>
</feature>
<dbReference type="AlphaFoldDB" id="A0A8S1HX51"/>
<feature type="compositionally biased region" description="Polar residues" evidence="1">
    <location>
        <begin position="92"/>
        <end position="107"/>
    </location>
</feature>
<feature type="region of interest" description="Disordered" evidence="1">
    <location>
        <begin position="60"/>
        <end position="129"/>
    </location>
</feature>
<gene>
    <name evidence="2" type="ORF">CAUJ_LOCUS15956</name>
</gene>
<name>A0A8S1HX51_9PELO</name>
<evidence type="ECO:0000313" key="2">
    <source>
        <dbReference type="EMBL" id="CAD6200057.1"/>
    </source>
</evidence>
<sequence length="129" mass="13807">MICNLGGHDGDVVQLSRRKASEDAQEEAKQTRRRRCLTIRQSQHSVLLASSARCRFPSGGADGISLSNISNGSAPPPASARGNGSRFGPGAQSVQRRNSLRSAGASSDTKDTTKNSHVKQRKADFWGSR</sequence>
<comment type="caution">
    <text evidence="2">The sequence shown here is derived from an EMBL/GenBank/DDBJ whole genome shotgun (WGS) entry which is preliminary data.</text>
</comment>
<proteinExistence type="predicted"/>